<accession>A0A4D7B5D8</accession>
<dbReference type="RefSeq" id="WP_136958920.1">
    <property type="nucleotide sequence ID" value="NZ_CP039690.1"/>
</dbReference>
<dbReference type="KEGG" id="pstg:E8M01_03935"/>
<dbReference type="AlphaFoldDB" id="A0A4D7B5D8"/>
<sequence length="96" mass="11132">MTKRATVIIDIRDEDLVATAEAWLAENKPSLTAFVDKGCYCCVISWDVEGPATVIDSLPRELRSYSQWDDNDFAMDKLIPQNPIRRWLHRLRPARR</sequence>
<evidence type="ECO:0000313" key="2">
    <source>
        <dbReference type="Proteomes" id="UP000298781"/>
    </source>
</evidence>
<dbReference type="EMBL" id="CP039690">
    <property type="protein sequence ID" value="QCI63462.1"/>
    <property type="molecule type" value="Genomic_DNA"/>
</dbReference>
<proteinExistence type="predicted"/>
<evidence type="ECO:0000313" key="1">
    <source>
        <dbReference type="EMBL" id="QCI63462.1"/>
    </source>
</evidence>
<reference evidence="1 2" key="1">
    <citation type="submission" date="2019-04" db="EMBL/GenBank/DDBJ databases">
        <title>Phreatobacter aquaticus sp. nov.</title>
        <authorList>
            <person name="Choi A."/>
        </authorList>
    </citation>
    <scope>NUCLEOTIDE SEQUENCE [LARGE SCALE GENOMIC DNA]</scope>
    <source>
        <strain evidence="1 2">KCTC 52518</strain>
    </source>
</reference>
<gene>
    <name evidence="1" type="ORF">E8M01_03935</name>
</gene>
<dbReference type="OrthoDB" id="1452344at2"/>
<protein>
    <submittedName>
        <fullName evidence="1">Uncharacterized protein</fullName>
    </submittedName>
</protein>
<dbReference type="Proteomes" id="UP000298781">
    <property type="component" value="Chromosome"/>
</dbReference>
<organism evidence="1 2">
    <name type="scientific">Phreatobacter stygius</name>
    <dbReference type="NCBI Taxonomy" id="1940610"/>
    <lineage>
        <taxon>Bacteria</taxon>
        <taxon>Pseudomonadati</taxon>
        <taxon>Pseudomonadota</taxon>
        <taxon>Alphaproteobacteria</taxon>
        <taxon>Hyphomicrobiales</taxon>
        <taxon>Phreatobacteraceae</taxon>
        <taxon>Phreatobacter</taxon>
    </lineage>
</organism>
<keyword evidence="2" id="KW-1185">Reference proteome</keyword>
<name>A0A4D7B5D8_9HYPH</name>